<evidence type="ECO:0000313" key="9">
    <source>
        <dbReference type="EMBL" id="MFD1600196.1"/>
    </source>
</evidence>
<accession>A0ABD6CPW9</accession>
<dbReference type="PROSITE" id="PS50112">
    <property type="entry name" value="PAS"/>
    <property type="match status" value="1"/>
</dbReference>
<dbReference type="InterPro" id="IPR003661">
    <property type="entry name" value="HisK_dim/P_dom"/>
</dbReference>
<dbReference type="GO" id="GO:0004673">
    <property type="term" value="F:protein histidine kinase activity"/>
    <property type="evidence" value="ECO:0007669"/>
    <property type="project" value="UniProtKB-EC"/>
</dbReference>
<organism evidence="9 10">
    <name type="scientific">Halobellus rarus</name>
    <dbReference type="NCBI Taxonomy" id="1126237"/>
    <lineage>
        <taxon>Archaea</taxon>
        <taxon>Methanobacteriati</taxon>
        <taxon>Methanobacteriota</taxon>
        <taxon>Stenosarchaea group</taxon>
        <taxon>Halobacteria</taxon>
        <taxon>Halobacteriales</taxon>
        <taxon>Haloferacaceae</taxon>
        <taxon>Halobellus</taxon>
    </lineage>
</organism>
<name>A0ABD6CPW9_9EURY</name>
<gene>
    <name evidence="9" type="ORF">ACFSBX_14625</name>
</gene>
<sequence>MGLSEASDSISYEILPTPYHATDLTKSIVAVNDLWLQTLGYDRSDVIGEQFDDFVLDDGSRLESIVAEVREDCRISNIELPIQHADGDCLFASFAVQIGSAEQPQLHWQFHDTTRRKSDGLGAREFREAVEHAGHAIYITDRDGTIRYVNPRFEELTGYSSEEALGTTPNILRSEEYCDEFYQELWDTILAGETWHYEMVDQTKTGERIVLDQTIRPINTATGEIEGFVAVNRDITETKEREKELAWTNTVLSSLLEYLPMGVLVEDSNRDILTVNEAFCDIFNIDVEPSGLVGSDCVDAAENAKEMFAEPDRFTQRNCELIDRREVVLDEEFQTVDGRTLSRSYVPYPLPDGEGNMWIYSDTTKKRAYQRRIKRQRDDLEMLNQVLRHDIRNDLQLVTGYLDLLIEKVETDNESQEYLDRIVRSSSHAVELTEMARNVAEVMLRQAGDERLISVADVISDEVSAVQSAYPEANISYKETQTETAVLADDMLNSVFRNLLKNAVEHNDKDVPTVTVSVQNSSEDVFVRVSDNGPGIPDDRKTLIFGKGEKGLESPGTGYGLYIVQRLVDSYGGDVWIEDNTPSGSVFVVELPKTSSLNNLC</sequence>
<dbReference type="AlphaFoldDB" id="A0ABD6CPW9"/>
<reference evidence="9 10" key="1">
    <citation type="journal article" date="2019" name="Int. J. Syst. Evol. Microbiol.">
        <title>The Global Catalogue of Microorganisms (GCM) 10K type strain sequencing project: providing services to taxonomists for standard genome sequencing and annotation.</title>
        <authorList>
            <consortium name="The Broad Institute Genomics Platform"/>
            <consortium name="The Broad Institute Genome Sequencing Center for Infectious Disease"/>
            <person name="Wu L."/>
            <person name="Ma J."/>
        </authorList>
    </citation>
    <scope>NUCLEOTIDE SEQUENCE [LARGE SCALE GENOMIC DNA]</scope>
    <source>
        <strain evidence="9 10">CGMCC 1.12121</strain>
    </source>
</reference>
<keyword evidence="10" id="KW-1185">Reference proteome</keyword>
<evidence type="ECO:0000259" key="7">
    <source>
        <dbReference type="PROSITE" id="PS50112"/>
    </source>
</evidence>
<dbReference type="InterPro" id="IPR005467">
    <property type="entry name" value="His_kinase_dom"/>
</dbReference>
<dbReference type="PROSITE" id="PS50113">
    <property type="entry name" value="PAC"/>
    <property type="match status" value="1"/>
</dbReference>
<evidence type="ECO:0000259" key="6">
    <source>
        <dbReference type="PROSITE" id="PS50109"/>
    </source>
</evidence>
<proteinExistence type="predicted"/>
<dbReference type="NCBIfam" id="TIGR00229">
    <property type="entry name" value="sensory_box"/>
    <property type="match status" value="2"/>
</dbReference>
<dbReference type="SUPFAM" id="SSF47384">
    <property type="entry name" value="Homodimeric domain of signal transducing histidine kinase"/>
    <property type="match status" value="1"/>
</dbReference>
<dbReference type="EMBL" id="JBHUDK010000014">
    <property type="protein sequence ID" value="MFD1600196.1"/>
    <property type="molecule type" value="Genomic_DNA"/>
</dbReference>
<dbReference type="Pfam" id="PF02518">
    <property type="entry name" value="HATPase_c"/>
    <property type="match status" value="1"/>
</dbReference>
<dbReference type="EC" id="2.7.13.3" evidence="2"/>
<feature type="domain" description="PAC" evidence="8">
    <location>
        <begin position="193"/>
        <end position="247"/>
    </location>
</feature>
<dbReference type="SUPFAM" id="SSF55785">
    <property type="entry name" value="PYP-like sensor domain (PAS domain)"/>
    <property type="match status" value="3"/>
</dbReference>
<comment type="catalytic activity">
    <reaction evidence="1">
        <text>ATP + protein L-histidine = ADP + protein N-phospho-L-histidine.</text>
        <dbReference type="EC" id="2.7.13.3"/>
    </reaction>
</comment>
<dbReference type="SMART" id="SM00388">
    <property type="entry name" value="HisKA"/>
    <property type="match status" value="1"/>
</dbReference>
<dbReference type="Gene3D" id="1.10.287.130">
    <property type="match status" value="1"/>
</dbReference>
<dbReference type="SMART" id="SM00086">
    <property type="entry name" value="PAC"/>
    <property type="match status" value="1"/>
</dbReference>
<dbReference type="InterPro" id="IPR036097">
    <property type="entry name" value="HisK_dim/P_sf"/>
</dbReference>
<dbReference type="CDD" id="cd00082">
    <property type="entry name" value="HisKA"/>
    <property type="match status" value="1"/>
</dbReference>
<dbReference type="InterPro" id="IPR000014">
    <property type="entry name" value="PAS"/>
</dbReference>
<dbReference type="PRINTS" id="PR00344">
    <property type="entry name" value="BCTRLSENSOR"/>
</dbReference>
<dbReference type="SMART" id="SM00387">
    <property type="entry name" value="HATPase_c"/>
    <property type="match status" value="1"/>
</dbReference>
<evidence type="ECO:0000256" key="4">
    <source>
        <dbReference type="ARBA" id="ARBA00022679"/>
    </source>
</evidence>
<evidence type="ECO:0000256" key="1">
    <source>
        <dbReference type="ARBA" id="ARBA00000085"/>
    </source>
</evidence>
<evidence type="ECO:0000256" key="5">
    <source>
        <dbReference type="ARBA" id="ARBA00022777"/>
    </source>
</evidence>
<feature type="domain" description="Histidine kinase" evidence="6">
    <location>
        <begin position="386"/>
        <end position="595"/>
    </location>
</feature>
<dbReference type="PROSITE" id="PS50109">
    <property type="entry name" value="HIS_KIN"/>
    <property type="match status" value="1"/>
</dbReference>
<dbReference type="InterPro" id="IPR035965">
    <property type="entry name" value="PAS-like_dom_sf"/>
</dbReference>
<dbReference type="InterPro" id="IPR003594">
    <property type="entry name" value="HATPase_dom"/>
</dbReference>
<dbReference type="SUPFAM" id="SSF55874">
    <property type="entry name" value="ATPase domain of HSP90 chaperone/DNA topoisomerase II/histidine kinase"/>
    <property type="match status" value="1"/>
</dbReference>
<dbReference type="Gene3D" id="3.30.450.20">
    <property type="entry name" value="PAS domain"/>
    <property type="match status" value="3"/>
</dbReference>
<evidence type="ECO:0000259" key="8">
    <source>
        <dbReference type="PROSITE" id="PS50113"/>
    </source>
</evidence>
<dbReference type="InterPro" id="IPR004358">
    <property type="entry name" value="Sig_transdc_His_kin-like_C"/>
</dbReference>
<evidence type="ECO:0000313" key="10">
    <source>
        <dbReference type="Proteomes" id="UP001597085"/>
    </source>
</evidence>
<keyword evidence="5" id="KW-0418">Kinase</keyword>
<dbReference type="Pfam" id="PF13188">
    <property type="entry name" value="PAS_8"/>
    <property type="match status" value="1"/>
</dbReference>
<dbReference type="InterPro" id="IPR013767">
    <property type="entry name" value="PAS_fold"/>
</dbReference>
<dbReference type="InterPro" id="IPR036890">
    <property type="entry name" value="HATPase_C_sf"/>
</dbReference>
<dbReference type="CDD" id="cd00075">
    <property type="entry name" value="HATPase"/>
    <property type="match status" value="1"/>
</dbReference>
<dbReference type="Pfam" id="PF00989">
    <property type="entry name" value="PAS"/>
    <property type="match status" value="1"/>
</dbReference>
<dbReference type="Gene3D" id="3.30.565.10">
    <property type="entry name" value="Histidine kinase-like ATPase, C-terminal domain"/>
    <property type="match status" value="1"/>
</dbReference>
<dbReference type="InterPro" id="IPR052162">
    <property type="entry name" value="Sensor_kinase/Photoreceptor"/>
</dbReference>
<dbReference type="SMART" id="SM00091">
    <property type="entry name" value="PAS"/>
    <property type="match status" value="3"/>
</dbReference>
<evidence type="ECO:0000256" key="3">
    <source>
        <dbReference type="ARBA" id="ARBA00022553"/>
    </source>
</evidence>
<dbReference type="InterPro" id="IPR000700">
    <property type="entry name" value="PAS-assoc_C"/>
</dbReference>
<comment type="caution">
    <text evidence="9">The sequence shown here is derived from an EMBL/GenBank/DDBJ whole genome shotgun (WGS) entry which is preliminary data.</text>
</comment>
<dbReference type="Pfam" id="PF00512">
    <property type="entry name" value="HisKA"/>
    <property type="match status" value="1"/>
</dbReference>
<dbReference type="Pfam" id="PF13426">
    <property type="entry name" value="PAS_9"/>
    <property type="match status" value="1"/>
</dbReference>
<dbReference type="InterPro" id="IPR001610">
    <property type="entry name" value="PAC"/>
</dbReference>
<feature type="domain" description="PAS" evidence="7">
    <location>
        <begin position="122"/>
        <end position="166"/>
    </location>
</feature>
<dbReference type="CDD" id="cd00130">
    <property type="entry name" value="PAS"/>
    <property type="match status" value="2"/>
</dbReference>
<evidence type="ECO:0000256" key="2">
    <source>
        <dbReference type="ARBA" id="ARBA00012438"/>
    </source>
</evidence>
<protein>
    <recommendedName>
        <fullName evidence="2">histidine kinase</fullName>
        <ecNumber evidence="2">2.7.13.3</ecNumber>
    </recommendedName>
</protein>
<keyword evidence="3" id="KW-0597">Phosphoprotein</keyword>
<dbReference type="Proteomes" id="UP001597085">
    <property type="component" value="Unassembled WGS sequence"/>
</dbReference>
<dbReference type="PANTHER" id="PTHR43304">
    <property type="entry name" value="PHYTOCHROME-LIKE PROTEIN CPH1"/>
    <property type="match status" value="1"/>
</dbReference>
<keyword evidence="4" id="KW-0808">Transferase</keyword>
<dbReference type="PANTHER" id="PTHR43304:SF1">
    <property type="entry name" value="PAC DOMAIN-CONTAINING PROTEIN"/>
    <property type="match status" value="1"/>
</dbReference>
<dbReference type="RefSeq" id="WP_256421740.1">
    <property type="nucleotide sequence ID" value="NZ_JANHDI010000009.1"/>
</dbReference>